<dbReference type="EMBL" id="NBIV01000108">
    <property type="protein sequence ID" value="PXF43896.1"/>
    <property type="molecule type" value="Genomic_DNA"/>
</dbReference>
<accession>A0A2V3IP83</accession>
<sequence>MNAKSTWEITTSQLDITPTELVWLSGFASRNRTAASTQPLDPEFPLYARAIAIRNKTGHRISLPLVLVSLDVIGFDRHFSKTVHQEVEREFGISRDRLRICATHTHSGPVVGRNLILLVPDDEVEHQKIIRYTESLISAVLKAIRECIGKPYNTVDIYHAEVLIPLATNRRQVAEREFDGFRGTTEDRVPVLWFKKGKKIMGGMFGVAAHATILTSGYRYSGDYPGFAAKQLERKIGGVWFFLAGCGGDQNIYPRGTVSLMKRHGSKLVDGILKTVKERGRRLEPDAAAGDMHVDVRFARRYSGRELSIRARSRNLIERRAADQLHAIGIGEDGKTDSLYPFPLGVWRLGDMRIVFMGGEPTVGYISLLRKAGASWVVGYSQDVMGYVGTAEVIKDGGREGGERAAWYYGLPSAWAVDTERRIVDSAYSILTDLSL</sequence>
<comment type="caution">
    <text evidence="1">The sequence shown here is derived from an EMBL/GenBank/DDBJ whole genome shotgun (WGS) entry which is preliminary data.</text>
</comment>
<protein>
    <recommendedName>
        <fullName evidence="3">Neutral/alkaline non-lysosomal ceramidase N-terminal domain-containing protein</fullName>
    </recommendedName>
</protein>
<dbReference type="Proteomes" id="UP000247409">
    <property type="component" value="Unassembled WGS sequence"/>
</dbReference>
<evidence type="ECO:0000313" key="2">
    <source>
        <dbReference type="Proteomes" id="UP000247409"/>
    </source>
</evidence>
<reference evidence="1 2" key="1">
    <citation type="journal article" date="2018" name="Mol. Biol. Evol.">
        <title>Analysis of the draft genome of the red seaweed Gracilariopsis chorda provides insights into genome size evolution in Rhodophyta.</title>
        <authorList>
            <person name="Lee J."/>
            <person name="Yang E.C."/>
            <person name="Graf L."/>
            <person name="Yang J.H."/>
            <person name="Qiu H."/>
            <person name="Zel Zion U."/>
            <person name="Chan C.X."/>
            <person name="Stephens T.G."/>
            <person name="Weber A.P.M."/>
            <person name="Boo G.H."/>
            <person name="Boo S.M."/>
            <person name="Kim K.M."/>
            <person name="Shin Y."/>
            <person name="Jung M."/>
            <person name="Lee S.J."/>
            <person name="Yim H.S."/>
            <person name="Lee J.H."/>
            <person name="Bhattacharya D."/>
            <person name="Yoon H.S."/>
        </authorList>
    </citation>
    <scope>NUCLEOTIDE SEQUENCE [LARGE SCALE GENOMIC DNA]</scope>
    <source>
        <strain evidence="1 2">SKKU-2015</strain>
        <tissue evidence="1">Whole body</tissue>
    </source>
</reference>
<evidence type="ECO:0008006" key="3">
    <source>
        <dbReference type="Google" id="ProtNLM"/>
    </source>
</evidence>
<dbReference type="OrthoDB" id="3671at2759"/>
<name>A0A2V3IP83_9FLOR</name>
<gene>
    <name evidence="1" type="ORF">BWQ96_06362</name>
</gene>
<proteinExistence type="predicted"/>
<keyword evidence="2" id="KW-1185">Reference proteome</keyword>
<organism evidence="1 2">
    <name type="scientific">Gracilariopsis chorda</name>
    <dbReference type="NCBI Taxonomy" id="448386"/>
    <lineage>
        <taxon>Eukaryota</taxon>
        <taxon>Rhodophyta</taxon>
        <taxon>Florideophyceae</taxon>
        <taxon>Rhodymeniophycidae</taxon>
        <taxon>Gracilariales</taxon>
        <taxon>Gracilariaceae</taxon>
        <taxon>Gracilariopsis</taxon>
    </lineage>
</organism>
<dbReference type="AlphaFoldDB" id="A0A2V3IP83"/>
<evidence type="ECO:0000313" key="1">
    <source>
        <dbReference type="EMBL" id="PXF43896.1"/>
    </source>
</evidence>